<reference evidence="5 6" key="1">
    <citation type="submission" date="2016-07" db="EMBL/GenBank/DDBJ databases">
        <title>Complete genome sequence of Altererythrobacter namhicola JCM 16345T, containing esterase-encoding genes.</title>
        <authorList>
            <person name="Cheng H."/>
            <person name="Wu Y.-H."/>
            <person name="Jian S.-L."/>
            <person name="Huo Y.-Y."/>
            <person name="Wang C.-S."/>
            <person name="Xu X.-W."/>
        </authorList>
    </citation>
    <scope>NUCLEOTIDE SEQUENCE [LARGE SCALE GENOMIC DNA]</scope>
    <source>
        <strain evidence="5 6">JCM 16345</strain>
    </source>
</reference>
<dbReference type="CDD" id="cd07988">
    <property type="entry name" value="LPLAT_ABO13168-like"/>
    <property type="match status" value="1"/>
</dbReference>
<dbReference type="AlphaFoldDB" id="A0A1C7D656"/>
<dbReference type="PANTHER" id="PTHR10434:SF9">
    <property type="entry name" value="PHOSPHOLIPID_GLYCEROL ACYLTRANSFERASE DOMAIN-CONTAINING PROTEIN"/>
    <property type="match status" value="1"/>
</dbReference>
<comment type="pathway">
    <text evidence="1">Lipid metabolism.</text>
</comment>
<dbReference type="PANTHER" id="PTHR10434">
    <property type="entry name" value="1-ACYL-SN-GLYCEROL-3-PHOSPHATE ACYLTRANSFERASE"/>
    <property type="match status" value="1"/>
</dbReference>
<keyword evidence="2 5" id="KW-0808">Transferase</keyword>
<proteinExistence type="predicted"/>
<evidence type="ECO:0000256" key="2">
    <source>
        <dbReference type="ARBA" id="ARBA00022679"/>
    </source>
</evidence>
<dbReference type="SUPFAM" id="SSF69593">
    <property type="entry name" value="Glycerol-3-phosphate (1)-acyltransferase"/>
    <property type="match status" value="1"/>
</dbReference>
<evidence type="ECO:0000256" key="3">
    <source>
        <dbReference type="ARBA" id="ARBA00023315"/>
    </source>
</evidence>
<protein>
    <submittedName>
        <fullName evidence="5">Acyltransferase</fullName>
    </submittedName>
</protein>
<gene>
    <name evidence="5" type="ORF">A6F65_00654</name>
</gene>
<dbReference type="KEGG" id="anh:A6F65_00654"/>
<dbReference type="SMART" id="SM00563">
    <property type="entry name" value="PlsC"/>
    <property type="match status" value="1"/>
</dbReference>
<evidence type="ECO:0000259" key="4">
    <source>
        <dbReference type="SMART" id="SM00563"/>
    </source>
</evidence>
<dbReference type="STRING" id="645517.A6F65_00654"/>
<evidence type="ECO:0000313" key="5">
    <source>
        <dbReference type="EMBL" id="ANU06976.1"/>
    </source>
</evidence>
<keyword evidence="6" id="KW-1185">Reference proteome</keyword>
<accession>A0A1C7D656</accession>
<sequence>MAHDRKPTLLSRAVYASLLGLYRRRGWTAVAHRPIPKKAVVLAAPHTSNWDFIDFLGLTHDLDVRTRFMAKHTLFKGAMGPFMRDMGGIPVDRSRSAGMVEQMAEEFRKRDELLLVIAPEGTRSAPGDWKTGFYRIAHGAGVHIVCGFVDPDKREGGLGPSLMPTGDLEADMETAKAFYSSRNIVTPDFAALAAKLEERRGERQ</sequence>
<dbReference type="RefSeq" id="WP_083989180.1">
    <property type="nucleotide sequence ID" value="NZ_CP016545.1"/>
</dbReference>
<dbReference type="GO" id="GO:0006654">
    <property type="term" value="P:phosphatidic acid biosynthetic process"/>
    <property type="evidence" value="ECO:0007669"/>
    <property type="project" value="TreeGrafter"/>
</dbReference>
<feature type="domain" description="Phospholipid/glycerol acyltransferase" evidence="4">
    <location>
        <begin position="40"/>
        <end position="149"/>
    </location>
</feature>
<evidence type="ECO:0000313" key="6">
    <source>
        <dbReference type="Proteomes" id="UP000092698"/>
    </source>
</evidence>
<dbReference type="InterPro" id="IPR002123">
    <property type="entry name" value="Plipid/glycerol_acylTrfase"/>
</dbReference>
<dbReference type="Pfam" id="PF01553">
    <property type="entry name" value="Acyltransferase"/>
    <property type="match status" value="1"/>
</dbReference>
<keyword evidence="3 5" id="KW-0012">Acyltransferase</keyword>
<dbReference type="GO" id="GO:0003841">
    <property type="term" value="F:1-acylglycerol-3-phosphate O-acyltransferase activity"/>
    <property type="evidence" value="ECO:0007669"/>
    <property type="project" value="TreeGrafter"/>
</dbReference>
<dbReference type="OrthoDB" id="9796839at2"/>
<evidence type="ECO:0000256" key="1">
    <source>
        <dbReference type="ARBA" id="ARBA00005189"/>
    </source>
</evidence>
<dbReference type="Proteomes" id="UP000092698">
    <property type="component" value="Chromosome"/>
</dbReference>
<dbReference type="EMBL" id="CP016545">
    <property type="protein sequence ID" value="ANU06976.1"/>
    <property type="molecule type" value="Genomic_DNA"/>
</dbReference>
<organism evidence="5 6">
    <name type="scientific">Paraurantiacibacter namhicola</name>
    <dbReference type="NCBI Taxonomy" id="645517"/>
    <lineage>
        <taxon>Bacteria</taxon>
        <taxon>Pseudomonadati</taxon>
        <taxon>Pseudomonadota</taxon>
        <taxon>Alphaproteobacteria</taxon>
        <taxon>Sphingomonadales</taxon>
        <taxon>Erythrobacteraceae</taxon>
        <taxon>Paraurantiacibacter</taxon>
    </lineage>
</organism>
<name>A0A1C7D656_9SPHN</name>